<dbReference type="InterPro" id="IPR025161">
    <property type="entry name" value="IS402-like_dom"/>
</dbReference>
<dbReference type="Proteomes" id="UP000185494">
    <property type="component" value="Chromosome 1"/>
</dbReference>
<gene>
    <name evidence="2" type="ORF">RGI145_22750</name>
</gene>
<dbReference type="AlphaFoldDB" id="A0A1L7AN45"/>
<organism evidence="2 3">
    <name type="scientific">Roseomonas gilardii</name>
    <dbReference type="NCBI Taxonomy" id="257708"/>
    <lineage>
        <taxon>Bacteria</taxon>
        <taxon>Pseudomonadati</taxon>
        <taxon>Pseudomonadota</taxon>
        <taxon>Alphaproteobacteria</taxon>
        <taxon>Acetobacterales</taxon>
        <taxon>Roseomonadaceae</taxon>
        <taxon>Roseomonas</taxon>
    </lineage>
</organism>
<reference evidence="2 3" key="1">
    <citation type="submission" date="2016-05" db="EMBL/GenBank/DDBJ databases">
        <title>Complete Genome and Methylome Analysis of Psychrotrophic Bacterial Isolates from Antarctic Lake Untersee.</title>
        <authorList>
            <person name="Fomenkov A."/>
            <person name="Akimov V.N."/>
            <person name="Vasilyeva L.V."/>
            <person name="Andersen D."/>
            <person name="Vincze T."/>
            <person name="Roberts R.J."/>
        </authorList>
    </citation>
    <scope>NUCLEOTIDE SEQUENCE [LARGE SCALE GENOMIC DNA]</scope>
    <source>
        <strain evidence="2 3">U14-5</strain>
        <plasmid evidence="3">Plasmid 1</plasmid>
    </source>
</reference>
<dbReference type="PANTHER" id="PTHR30007">
    <property type="entry name" value="PHP DOMAIN PROTEIN"/>
    <property type="match status" value="1"/>
</dbReference>
<evidence type="ECO:0000259" key="1">
    <source>
        <dbReference type="Pfam" id="PF13340"/>
    </source>
</evidence>
<dbReference type="Pfam" id="PF13340">
    <property type="entry name" value="DUF4096"/>
    <property type="match status" value="1"/>
</dbReference>
<sequence>MWTPAARAQLARGSQPYATCLTDAEWALVEPFLPSPAKTGRPRSWPMRRVVDAILYVLRTGCAWAHLPRDFPPPGTVHRWFLRLSRRGTFERLAHALIVNRH</sequence>
<geneLocation type="plasmid" evidence="2 3">
    <name>1</name>
</geneLocation>
<evidence type="ECO:0000313" key="3">
    <source>
        <dbReference type="Proteomes" id="UP000185494"/>
    </source>
</evidence>
<dbReference type="PANTHER" id="PTHR30007:SF0">
    <property type="entry name" value="TRANSPOSASE"/>
    <property type="match status" value="1"/>
</dbReference>
<keyword evidence="2" id="KW-0614">Plasmid</keyword>
<dbReference type="EMBL" id="CP015585">
    <property type="protein sequence ID" value="APT60169.1"/>
    <property type="molecule type" value="Genomic_DNA"/>
</dbReference>
<accession>A0A1L7AN45</accession>
<evidence type="ECO:0000313" key="2">
    <source>
        <dbReference type="EMBL" id="APT60169.1"/>
    </source>
</evidence>
<name>A0A1L7AN45_9PROT</name>
<dbReference type="KEGG" id="rgi:RGI145_22750"/>
<dbReference type="eggNOG" id="COG3293">
    <property type="taxonomic scope" value="Bacteria"/>
</dbReference>
<protein>
    <recommendedName>
        <fullName evidence="1">Insertion element IS402-like domain-containing protein</fullName>
    </recommendedName>
</protein>
<proteinExistence type="predicted"/>
<feature type="domain" description="Insertion element IS402-like" evidence="1">
    <location>
        <begin position="21"/>
        <end position="93"/>
    </location>
</feature>